<evidence type="ECO:0000313" key="4">
    <source>
        <dbReference type="Proteomes" id="UP000053669"/>
    </source>
</evidence>
<proteinExistence type="predicted"/>
<feature type="region of interest" description="Disordered" evidence="1">
    <location>
        <begin position="1"/>
        <end position="26"/>
    </location>
</feature>
<organism evidence="3 4">
    <name type="scientific">Streptomyces canus</name>
    <dbReference type="NCBI Taxonomy" id="58343"/>
    <lineage>
        <taxon>Bacteria</taxon>
        <taxon>Bacillati</taxon>
        <taxon>Actinomycetota</taxon>
        <taxon>Actinomycetes</taxon>
        <taxon>Kitasatosporales</taxon>
        <taxon>Streptomycetaceae</taxon>
        <taxon>Streptomyces</taxon>
        <taxon>Streptomyces aurantiacus group</taxon>
    </lineage>
</organism>
<sequence length="96" mass="10135">MPEGAAGGDRLTALQERTEPGGLSTSSEYLYGCAHPGAIGRLSRMTTHRMTHRSPKPLADPNRPVERAVTAALVLGVLAGLGWIAGMIYTVAGWSF</sequence>
<keyword evidence="2" id="KW-0812">Transmembrane</keyword>
<gene>
    <name evidence="3" type="ORF">AQJ46_34930</name>
</gene>
<evidence type="ECO:0000313" key="3">
    <source>
        <dbReference type="EMBL" id="KUN61618.1"/>
    </source>
</evidence>
<dbReference type="Proteomes" id="UP000053669">
    <property type="component" value="Unassembled WGS sequence"/>
</dbReference>
<evidence type="ECO:0000256" key="1">
    <source>
        <dbReference type="SAM" id="MobiDB-lite"/>
    </source>
</evidence>
<keyword evidence="2" id="KW-0472">Membrane</keyword>
<reference evidence="3 4" key="1">
    <citation type="submission" date="2015-10" db="EMBL/GenBank/DDBJ databases">
        <title>Draft genome sequence of Streptomyces canus DSM 40017, type strain for the species Streptomyces canus.</title>
        <authorList>
            <person name="Ruckert C."/>
            <person name="Winkler A."/>
            <person name="Kalinowski J."/>
            <person name="Kampfer P."/>
            <person name="Glaeser S."/>
        </authorList>
    </citation>
    <scope>NUCLEOTIDE SEQUENCE [LARGE SCALE GENOMIC DNA]</scope>
    <source>
        <strain evidence="3 4">DSM 40017</strain>
    </source>
</reference>
<feature type="transmembrane region" description="Helical" evidence="2">
    <location>
        <begin position="68"/>
        <end position="92"/>
    </location>
</feature>
<name>A0A117QYR8_9ACTN</name>
<dbReference type="InterPro" id="IPR059130">
    <property type="entry name" value="MmpA_put"/>
</dbReference>
<keyword evidence="2" id="KW-1133">Transmembrane helix</keyword>
<protein>
    <submittedName>
        <fullName evidence="3">Uncharacterized protein</fullName>
    </submittedName>
</protein>
<dbReference type="AlphaFoldDB" id="A0A117QYR8"/>
<comment type="caution">
    <text evidence="3">The sequence shown here is derived from an EMBL/GenBank/DDBJ whole genome shotgun (WGS) entry which is preliminary data.</text>
</comment>
<dbReference type="STRING" id="58343.AQJ46_34930"/>
<accession>A0A117QYR8</accession>
<evidence type="ECO:0000256" key="2">
    <source>
        <dbReference type="SAM" id="Phobius"/>
    </source>
</evidence>
<dbReference type="NCBIfam" id="NF046122">
    <property type="entry name" value="morpho_MmpA"/>
    <property type="match status" value="1"/>
</dbReference>
<dbReference type="EMBL" id="LMWU01000040">
    <property type="protein sequence ID" value="KUN61618.1"/>
    <property type="molecule type" value="Genomic_DNA"/>
</dbReference>